<keyword evidence="2" id="KW-0732">Signal</keyword>
<dbReference type="AlphaFoldDB" id="A0A8K0NPF2"/>
<feature type="region of interest" description="Disordered" evidence="1">
    <location>
        <begin position="29"/>
        <end position="64"/>
    </location>
</feature>
<dbReference type="EMBL" id="SRPY01000021">
    <property type="protein sequence ID" value="KAG5930212.1"/>
    <property type="molecule type" value="Genomic_DNA"/>
</dbReference>
<name>A0A8K0NPF2_9HYPO</name>
<evidence type="ECO:0000313" key="3">
    <source>
        <dbReference type="EMBL" id="KAG5930212.1"/>
    </source>
</evidence>
<evidence type="ECO:0000313" key="4">
    <source>
        <dbReference type="Proteomes" id="UP000811619"/>
    </source>
</evidence>
<proteinExistence type="predicted"/>
<keyword evidence="4" id="KW-1185">Reference proteome</keyword>
<dbReference type="Proteomes" id="UP000811619">
    <property type="component" value="Unassembled WGS sequence"/>
</dbReference>
<accession>A0A8K0NPF2</accession>
<reference evidence="3" key="1">
    <citation type="journal article" date="2020" name="bioRxiv">
        <title>Whole genome comparisons of ergot fungi reveals the divergence and evolution of species within the genus Claviceps are the result of varying mechanisms driving genome evolution and host range expansion.</title>
        <authorList>
            <person name="Wyka S.A."/>
            <person name="Mondo S.J."/>
            <person name="Liu M."/>
            <person name="Dettman J."/>
            <person name="Nalam V."/>
            <person name="Broders K.D."/>
        </authorList>
    </citation>
    <scope>NUCLEOTIDE SEQUENCE</scope>
    <source>
        <strain evidence="3">CCC 489</strain>
    </source>
</reference>
<feature type="compositionally biased region" description="Basic and acidic residues" evidence="1">
    <location>
        <begin position="54"/>
        <end position="64"/>
    </location>
</feature>
<comment type="caution">
    <text evidence="3">The sequence shown here is derived from an EMBL/GenBank/DDBJ whole genome shotgun (WGS) entry which is preliminary data.</text>
</comment>
<sequence>MYSTRLFSAVFAAFSILSMAIAAPVQGSGEGAVDLPGNGETPYTGPPGEGSPVGRRDETGGDVKADSYIPHCPYCY</sequence>
<gene>
    <name evidence="3" type="ORF">E4U42_002614</name>
</gene>
<feature type="chain" id="PRO_5035461748" evidence="2">
    <location>
        <begin position="23"/>
        <end position="76"/>
    </location>
</feature>
<organism evidence="3 4">
    <name type="scientific">Claviceps africana</name>
    <dbReference type="NCBI Taxonomy" id="83212"/>
    <lineage>
        <taxon>Eukaryota</taxon>
        <taxon>Fungi</taxon>
        <taxon>Dikarya</taxon>
        <taxon>Ascomycota</taxon>
        <taxon>Pezizomycotina</taxon>
        <taxon>Sordariomycetes</taxon>
        <taxon>Hypocreomycetidae</taxon>
        <taxon>Hypocreales</taxon>
        <taxon>Clavicipitaceae</taxon>
        <taxon>Claviceps</taxon>
    </lineage>
</organism>
<evidence type="ECO:0000256" key="1">
    <source>
        <dbReference type="SAM" id="MobiDB-lite"/>
    </source>
</evidence>
<evidence type="ECO:0000256" key="2">
    <source>
        <dbReference type="SAM" id="SignalP"/>
    </source>
</evidence>
<protein>
    <submittedName>
        <fullName evidence="3">Uncharacterized protein</fullName>
    </submittedName>
</protein>
<feature type="signal peptide" evidence="2">
    <location>
        <begin position="1"/>
        <end position="22"/>
    </location>
</feature>